<dbReference type="HOGENOM" id="CLU_087032_0_0_1"/>
<dbReference type="AlphaFoldDB" id="W9JIC5"/>
<evidence type="ECO:0000313" key="1">
    <source>
        <dbReference type="EMBL" id="EWZ30214.1"/>
    </source>
</evidence>
<proteinExistence type="predicted"/>
<dbReference type="VEuPathDB" id="FungiDB:FOZG_16380"/>
<protein>
    <submittedName>
        <fullName evidence="1">Uncharacterized protein</fullName>
    </submittedName>
</protein>
<dbReference type="EMBL" id="JH717910">
    <property type="protein sequence ID" value="EWZ30214.1"/>
    <property type="molecule type" value="Genomic_DNA"/>
</dbReference>
<gene>
    <name evidence="1" type="ORF">FOZG_16380</name>
</gene>
<reference evidence="1" key="1">
    <citation type="submission" date="2011-06" db="EMBL/GenBank/DDBJ databases">
        <title>The Genome Sequence of Fusarium oxysporum Fo47.</title>
        <authorList>
            <consortium name="The Broad Institute Genome Sequencing Platform"/>
            <person name="Ma L.-J."/>
            <person name="Gale L.R."/>
            <person name="Schwartz D.C."/>
            <person name="Zhou S."/>
            <person name="Corby-Kistler H."/>
            <person name="Young S.K."/>
            <person name="Zeng Q."/>
            <person name="Gargeya S."/>
            <person name="Fitzgerald M."/>
            <person name="Haas B."/>
            <person name="Abouelleil A."/>
            <person name="Alvarado L."/>
            <person name="Arachchi H.M."/>
            <person name="Berlin A."/>
            <person name="Brown A."/>
            <person name="Chapman S.B."/>
            <person name="Chen Z."/>
            <person name="Dunbar C."/>
            <person name="Freedman E."/>
            <person name="Gearin G."/>
            <person name="Gellesch M."/>
            <person name="Goldberg J."/>
            <person name="Griggs A."/>
            <person name="Gujja S."/>
            <person name="Heiman D."/>
            <person name="Howarth C."/>
            <person name="Larson L."/>
            <person name="Lui A."/>
            <person name="MacDonald P.J.P."/>
            <person name="Mehta T."/>
            <person name="Montmayeur A."/>
            <person name="Murphy C."/>
            <person name="Neiman D."/>
            <person name="Pearson M."/>
            <person name="Priest M."/>
            <person name="Roberts A."/>
            <person name="Saif S."/>
            <person name="Shea T."/>
            <person name="Shenoy N."/>
            <person name="Sisk P."/>
            <person name="Stolte C."/>
            <person name="Sykes S."/>
            <person name="Wortman J."/>
            <person name="Nusbaum C."/>
            <person name="Birren B."/>
        </authorList>
    </citation>
    <scope>NUCLEOTIDE SEQUENCE [LARGE SCALE GENOMIC DNA]</scope>
    <source>
        <strain evidence="1">Fo47</strain>
    </source>
</reference>
<sequence>MMFSAFRTSHSTEVTSLIKKHGVTDALFIMNLGYFTNIHLTEVGGQGFAALSPGVRNVDSGLKDPIGLTSSGYRILAFWSNHLGTAKVLILAEYAYTIHDARGGKGPYSKHDLEFIRWTVGAMKHEIATTDKLLDEGCTDHGDILDLEYEMRTEAGMKCLLTGSVKPKREYTSAEENMTTSANEHGSLAIADQDIDKITDPKQSSTLAGVEMAISRIEEYGERLEAEKLALTMTSRYCVRSGSSLNRGSIH</sequence>
<organism evidence="1">
    <name type="scientific">Fusarium oxysporum Fo47</name>
    <dbReference type="NCBI Taxonomy" id="660027"/>
    <lineage>
        <taxon>Eukaryota</taxon>
        <taxon>Fungi</taxon>
        <taxon>Dikarya</taxon>
        <taxon>Ascomycota</taxon>
        <taxon>Pezizomycotina</taxon>
        <taxon>Sordariomycetes</taxon>
        <taxon>Hypocreomycetidae</taxon>
        <taxon>Hypocreales</taxon>
        <taxon>Nectriaceae</taxon>
        <taxon>Fusarium</taxon>
        <taxon>Fusarium oxysporum species complex</taxon>
    </lineage>
</organism>
<accession>W9JIC5</accession>
<name>W9JIC5_FUSOX</name>
<reference evidence="1" key="2">
    <citation type="submission" date="2012-06" db="EMBL/GenBank/DDBJ databases">
        <title>Annotation of the Genome Sequence of Fusarium oxysporum Fo47.</title>
        <authorList>
            <consortium name="The Broad Institute Genomics Platform"/>
            <person name="Ma L.-J."/>
            <person name="Corby-Kistler H."/>
            <person name="Broz K."/>
            <person name="Gale L.R."/>
            <person name="Jonkers W."/>
            <person name="O'Donnell K."/>
            <person name="Ploetz R."/>
            <person name="Steinberg C."/>
            <person name="Schwartz D.C."/>
            <person name="VanEtten H."/>
            <person name="Zhou S."/>
            <person name="Young S.K."/>
            <person name="Zeng Q."/>
            <person name="Gargeya S."/>
            <person name="Fitzgerald M."/>
            <person name="Abouelleil A."/>
            <person name="Alvarado L."/>
            <person name="Chapman S.B."/>
            <person name="Gainer-Dewar J."/>
            <person name="Goldberg J."/>
            <person name="Griggs A."/>
            <person name="Gujja S."/>
            <person name="Hansen M."/>
            <person name="Howarth C."/>
            <person name="Imamovic A."/>
            <person name="Ireland A."/>
            <person name="Larimer J."/>
            <person name="McCowan C."/>
            <person name="Murphy C."/>
            <person name="Pearson M."/>
            <person name="Poon T.W."/>
            <person name="Priest M."/>
            <person name="Roberts A."/>
            <person name="Saif S."/>
            <person name="Shea T."/>
            <person name="Sykes S."/>
            <person name="Wortman J."/>
            <person name="Nusbaum C."/>
            <person name="Birren B."/>
        </authorList>
    </citation>
    <scope>NUCLEOTIDE SEQUENCE</scope>
    <source>
        <strain evidence="1">Fo47</strain>
    </source>
</reference>
<dbReference type="Proteomes" id="UP000030766">
    <property type="component" value="Unassembled WGS sequence"/>
</dbReference>